<dbReference type="OrthoDB" id="9938038at2"/>
<evidence type="ECO:0000256" key="1">
    <source>
        <dbReference type="SAM" id="Phobius"/>
    </source>
</evidence>
<evidence type="ECO:0000313" key="2">
    <source>
        <dbReference type="EMBL" id="SDQ20864.1"/>
    </source>
</evidence>
<organism evidence="2 3">
    <name type="scientific">Actinopolyspora saharensis</name>
    <dbReference type="NCBI Taxonomy" id="995062"/>
    <lineage>
        <taxon>Bacteria</taxon>
        <taxon>Bacillati</taxon>
        <taxon>Actinomycetota</taxon>
        <taxon>Actinomycetes</taxon>
        <taxon>Actinopolysporales</taxon>
        <taxon>Actinopolysporaceae</taxon>
        <taxon>Actinopolyspora</taxon>
    </lineage>
</organism>
<reference evidence="3" key="1">
    <citation type="submission" date="2016-10" db="EMBL/GenBank/DDBJ databases">
        <authorList>
            <person name="Varghese N."/>
            <person name="Submissions S."/>
        </authorList>
    </citation>
    <scope>NUCLEOTIDE SEQUENCE [LARGE SCALE GENOMIC DNA]</scope>
    <source>
        <strain evidence="3">DSM 45459</strain>
    </source>
</reference>
<proteinExistence type="predicted"/>
<keyword evidence="3" id="KW-1185">Reference proteome</keyword>
<name>A0A1H0Z0H9_9ACTN</name>
<keyword evidence="1" id="KW-1133">Transmembrane helix</keyword>
<sequence>MAAMYHRVVALFLMLAGVSVLLGEQLIDPVGGANSYGLGVGLLLLGLMSVNHQLSRRVSELRRRVASAPSAQ</sequence>
<gene>
    <name evidence="2" type="ORF">SAMN04489718_0771</name>
</gene>
<dbReference type="AlphaFoldDB" id="A0A1H0Z0H9"/>
<dbReference type="RefSeq" id="WP_139186504.1">
    <property type="nucleotide sequence ID" value="NZ_FNKO01000001.1"/>
</dbReference>
<feature type="transmembrane region" description="Helical" evidence="1">
    <location>
        <begin position="33"/>
        <end position="54"/>
    </location>
</feature>
<dbReference type="EMBL" id="FNKO01000001">
    <property type="protein sequence ID" value="SDQ20864.1"/>
    <property type="molecule type" value="Genomic_DNA"/>
</dbReference>
<keyword evidence="1" id="KW-0812">Transmembrane</keyword>
<protein>
    <submittedName>
        <fullName evidence="2">Uncharacterized protein</fullName>
    </submittedName>
</protein>
<dbReference type="Proteomes" id="UP000199301">
    <property type="component" value="Unassembled WGS sequence"/>
</dbReference>
<keyword evidence="1" id="KW-0472">Membrane</keyword>
<accession>A0A1H0Z0H9</accession>
<evidence type="ECO:0000313" key="3">
    <source>
        <dbReference type="Proteomes" id="UP000199301"/>
    </source>
</evidence>